<proteinExistence type="predicted"/>
<accession>A0ABW6P5S1</accession>
<reference evidence="1 2" key="1">
    <citation type="submission" date="2024-10" db="EMBL/GenBank/DDBJ databases">
        <title>The Natural Products Discovery Center: Release of the First 8490 Sequenced Strains for Exploring Actinobacteria Biosynthetic Diversity.</title>
        <authorList>
            <person name="Kalkreuter E."/>
            <person name="Kautsar S.A."/>
            <person name="Yang D."/>
            <person name="Bader C.D."/>
            <person name="Teijaro C.N."/>
            <person name="Fluegel L."/>
            <person name="Davis C.M."/>
            <person name="Simpson J.R."/>
            <person name="Lauterbach L."/>
            <person name="Steele A.D."/>
            <person name="Gui C."/>
            <person name="Meng S."/>
            <person name="Li G."/>
            <person name="Viehrig K."/>
            <person name="Ye F."/>
            <person name="Su P."/>
            <person name="Kiefer A.F."/>
            <person name="Nichols A."/>
            <person name="Cepeda A.J."/>
            <person name="Yan W."/>
            <person name="Fan B."/>
            <person name="Jiang Y."/>
            <person name="Adhikari A."/>
            <person name="Zheng C.-J."/>
            <person name="Schuster L."/>
            <person name="Cowan T.M."/>
            <person name="Smanski M.J."/>
            <person name="Chevrette M.G."/>
            <person name="De Carvalho L.P.S."/>
            <person name="Shen B."/>
        </authorList>
    </citation>
    <scope>NUCLEOTIDE SEQUENCE [LARGE SCALE GENOMIC DNA]</scope>
    <source>
        <strain evidence="1 2">NPDC004119</strain>
    </source>
</reference>
<dbReference type="Proteomes" id="UP001601442">
    <property type="component" value="Unassembled WGS sequence"/>
</dbReference>
<dbReference type="EMBL" id="JBIAMT010000003">
    <property type="protein sequence ID" value="MFF0498501.1"/>
    <property type="molecule type" value="Genomic_DNA"/>
</dbReference>
<evidence type="ECO:0000313" key="2">
    <source>
        <dbReference type="Proteomes" id="UP001601442"/>
    </source>
</evidence>
<evidence type="ECO:0008006" key="3">
    <source>
        <dbReference type="Google" id="ProtNLM"/>
    </source>
</evidence>
<organism evidence="1 2">
    <name type="scientific">Nocardia aobensis</name>
    <dbReference type="NCBI Taxonomy" id="257277"/>
    <lineage>
        <taxon>Bacteria</taxon>
        <taxon>Bacillati</taxon>
        <taxon>Actinomycetota</taxon>
        <taxon>Actinomycetes</taxon>
        <taxon>Mycobacteriales</taxon>
        <taxon>Nocardiaceae</taxon>
        <taxon>Nocardia</taxon>
    </lineage>
</organism>
<sequence length="157" mass="17395">MSDNSWRFESKCAGRIAEFAVDALGKGEKADAKARRLCAGCTTFIQCAEDIYDHPDHNGVVGAGRVIRATKSGLTEDEIRRELADLLDVEFVSAKDAHKAQLQRQKTKCASCGCLTVSPKEYAENRPDGTLPRWGKGMCVRCYRKEQRADKKVKVNA</sequence>
<keyword evidence="2" id="KW-1185">Reference proteome</keyword>
<protein>
    <recommendedName>
        <fullName evidence="3">4Fe-4S Wbl-type domain-containing protein</fullName>
    </recommendedName>
</protein>
<gene>
    <name evidence="1" type="ORF">ACFYU5_19000</name>
</gene>
<evidence type="ECO:0000313" key="1">
    <source>
        <dbReference type="EMBL" id="MFF0498501.1"/>
    </source>
</evidence>
<comment type="caution">
    <text evidence="1">The sequence shown here is derived from an EMBL/GenBank/DDBJ whole genome shotgun (WGS) entry which is preliminary data.</text>
</comment>
<dbReference type="RefSeq" id="WP_387395995.1">
    <property type="nucleotide sequence ID" value="NZ_JBIAMT010000003.1"/>
</dbReference>
<name>A0ABW6P5S1_9NOCA</name>